<accession>A0A0G4H0J5</accession>
<protein>
    <submittedName>
        <fullName evidence="1">Uncharacterized protein</fullName>
    </submittedName>
</protein>
<sequence length="170" mass="19685">MMSAASKDDPSESVAREWPNLSDVYENTRIGDKYSLKERVFEIKRRMLANRREALRQQRDMSLLHRCHNADSYINEIAKAFQHAMDVLESIFDRNCHLLRMHVNNLNAELTEEHKVLSAWMTSQLQTAQSATSHALDLASQLQPMTYPLLDPDTVYQRALLRNHLSDDTS</sequence>
<reference evidence="1" key="1">
    <citation type="submission" date="2014-11" db="EMBL/GenBank/DDBJ databases">
        <authorList>
            <person name="Otto D Thomas"/>
            <person name="Naeem Raeece"/>
        </authorList>
    </citation>
    <scope>NUCLEOTIDE SEQUENCE</scope>
</reference>
<dbReference type="EMBL" id="CDMZ01001735">
    <property type="protein sequence ID" value="CEM36854.1"/>
    <property type="molecule type" value="Genomic_DNA"/>
</dbReference>
<dbReference type="VEuPathDB" id="CryptoDB:Cvel_24121"/>
<proteinExistence type="predicted"/>
<evidence type="ECO:0000313" key="1">
    <source>
        <dbReference type="EMBL" id="CEM36854.1"/>
    </source>
</evidence>
<gene>
    <name evidence="1" type="ORF">Cvel_24121</name>
</gene>
<organism evidence="1">
    <name type="scientific">Chromera velia CCMP2878</name>
    <dbReference type="NCBI Taxonomy" id="1169474"/>
    <lineage>
        <taxon>Eukaryota</taxon>
        <taxon>Sar</taxon>
        <taxon>Alveolata</taxon>
        <taxon>Colpodellida</taxon>
        <taxon>Chromeraceae</taxon>
        <taxon>Chromera</taxon>
    </lineage>
</organism>
<name>A0A0G4H0J5_9ALVE</name>
<dbReference type="AlphaFoldDB" id="A0A0G4H0J5"/>